<proteinExistence type="predicted"/>
<accession>A0ABZ0QKH5</accession>
<feature type="compositionally biased region" description="Pro residues" evidence="1">
    <location>
        <begin position="1"/>
        <end position="11"/>
    </location>
</feature>
<keyword evidence="2" id="KW-1133">Transmembrane helix</keyword>
<evidence type="ECO:0000313" key="4">
    <source>
        <dbReference type="Proteomes" id="UP001304683"/>
    </source>
</evidence>
<dbReference type="RefSeq" id="WP_135225496.1">
    <property type="nucleotide sequence ID" value="NZ_CP132508.1"/>
</dbReference>
<feature type="compositionally biased region" description="Basic residues" evidence="1">
    <location>
        <begin position="12"/>
        <end position="21"/>
    </location>
</feature>
<evidence type="ECO:0000256" key="2">
    <source>
        <dbReference type="SAM" id="Phobius"/>
    </source>
</evidence>
<name>A0ABZ0QKH5_9FIRM</name>
<dbReference type="EMBL" id="CP132508">
    <property type="protein sequence ID" value="WPD17998.1"/>
    <property type="molecule type" value="Genomic_DNA"/>
</dbReference>
<keyword evidence="4" id="KW-1185">Reference proteome</keyword>
<organism evidence="3 4">
    <name type="scientific">Thermaerobacter composti</name>
    <dbReference type="NCBI Taxonomy" id="554949"/>
    <lineage>
        <taxon>Bacteria</taxon>
        <taxon>Bacillati</taxon>
        <taxon>Bacillota</taxon>
        <taxon>Clostridia</taxon>
        <taxon>Eubacteriales</taxon>
        <taxon>Clostridiales Family XVII. Incertae Sedis</taxon>
        <taxon>Thermaerobacter</taxon>
    </lineage>
</organism>
<evidence type="ECO:0000313" key="3">
    <source>
        <dbReference type="EMBL" id="WPD17998.1"/>
    </source>
</evidence>
<protein>
    <submittedName>
        <fullName evidence="3">Uncharacterized protein</fullName>
    </submittedName>
</protein>
<dbReference type="Proteomes" id="UP001304683">
    <property type="component" value="Chromosome"/>
</dbReference>
<reference evidence="3 4" key="1">
    <citation type="submission" date="2023-08" db="EMBL/GenBank/DDBJ databases">
        <title>Genome sequence of Thermaerobacter compostii strain Ins1, a spore-forming filamentous bacterium isolated from a deep geothermal reservoir.</title>
        <authorList>
            <person name="Bregnard D."/>
            <person name="Gonzalez D."/>
            <person name="Junier P."/>
        </authorList>
    </citation>
    <scope>NUCLEOTIDE SEQUENCE [LARGE SCALE GENOMIC DNA]</scope>
    <source>
        <strain evidence="3 4">Ins1</strain>
    </source>
</reference>
<sequence length="102" mass="11274">MTQPMVPSPRSRPPRLRRRRDPGRPGAVRVFGPRGGGTVAQGAILVPEPPARRGLWARLKAELAYLAGLRRLWLVVAATAFVVGFLFGTWFGHDLSRVAHLR</sequence>
<gene>
    <name evidence="3" type="ORF">Q5761_06255</name>
</gene>
<feature type="transmembrane region" description="Helical" evidence="2">
    <location>
        <begin position="72"/>
        <end position="92"/>
    </location>
</feature>
<evidence type="ECO:0000256" key="1">
    <source>
        <dbReference type="SAM" id="MobiDB-lite"/>
    </source>
</evidence>
<feature type="region of interest" description="Disordered" evidence="1">
    <location>
        <begin position="1"/>
        <end position="35"/>
    </location>
</feature>
<keyword evidence="2" id="KW-0472">Membrane</keyword>
<keyword evidence="2" id="KW-0812">Transmembrane</keyword>